<sequence>MSLTNYLHILLICMLPYFGLSQNTYLDESPIPEWVESPELQKEESGLEKKARGYFYLLLDNQVNTQTEETFHRRAFKILSAQGIQDMSDFSIDFDPEYHRVKIHSLDLIRDGQVIDKLNLNTIQIIQREMNLERHLYDGRLSAVFNISDVRVNDILDISYTVEGFNPIHKGYFQNTFFLSFTDPVARNHISILVPKDSKLNYKVFNGQQKPKIETQARLKKYTFDLKEPEIVKYQDNTPYWYISNAYVQFSQYDSWEQVSSNFSDYYKVSPKTREWLKDRSAEIFKGETDSITEIIRFVQDDIRYLGFENGLNSHKPSEPREVFERRFGDCKDKALLLSELLRLQGVEANPVLVSSTNSETLKDNLPSPNAFDHCIVQIHQEDKISYIDPTINFQGGNLGSVFFPDYAYGLPLDARNSNLIQFPDPEPEAVQIFETIEIEELGTSATLNVTTSYRDEKADIIRRDFSQNNRTAIQENYTNFYSTLYPSVRALGDIIYDDYRNIENKIIVTEEYIIEDFWQKDPENENTLYGHFYPLSLDAHLFPGENPNRKDPYYIDPGLNVEHHIAVLLPEAWNMLPDAAKIENDFFNYTFELKPRGNRFDITHSFRNLSDHIPAERYGEYLAEVKKVHQHMNYYINYDSNFVGNASKAGDLSWISIILFLISIGTATYFAIKVYKNYDLPSRAPTRYTEDSIKGWLVLLGISLVITPLFITYQIFATGEFFSPQIWSLWTTGHIGLGMLISFEIIFNSAALVFSILIVILFYKRRTIAPRVIMIYLIVNFLFFAVDNGLVVFINSDVITEADKNEFYSQVLSSFVRMIIWVPYLIFSVRVKETFIYRKQNEQEEFEPQQTEALISLE</sequence>
<evidence type="ECO:0000313" key="4">
    <source>
        <dbReference type="Proteomes" id="UP001155280"/>
    </source>
</evidence>
<organism evidence="3 4">
    <name type="scientific">Christiangramia oceanisediminis</name>
    <dbReference type="NCBI Taxonomy" id="2920386"/>
    <lineage>
        <taxon>Bacteria</taxon>
        <taxon>Pseudomonadati</taxon>
        <taxon>Bacteroidota</taxon>
        <taxon>Flavobacteriia</taxon>
        <taxon>Flavobacteriales</taxon>
        <taxon>Flavobacteriaceae</taxon>
        <taxon>Christiangramia</taxon>
    </lineage>
</organism>
<dbReference type="InterPro" id="IPR019690">
    <property type="entry name" value="DUF2569"/>
</dbReference>
<dbReference type="InterPro" id="IPR038765">
    <property type="entry name" value="Papain-like_cys_pep_sf"/>
</dbReference>
<keyword evidence="1" id="KW-0812">Transmembrane</keyword>
<dbReference type="SUPFAM" id="SSF54001">
    <property type="entry name" value="Cysteine proteinases"/>
    <property type="match status" value="1"/>
</dbReference>
<dbReference type="Gene3D" id="3.10.620.30">
    <property type="match status" value="1"/>
</dbReference>
<evidence type="ECO:0000259" key="2">
    <source>
        <dbReference type="Pfam" id="PF12969"/>
    </source>
</evidence>
<keyword evidence="1" id="KW-0472">Membrane</keyword>
<protein>
    <submittedName>
        <fullName evidence="3">DUF3857 domain-containing protein</fullName>
    </submittedName>
</protein>
<keyword evidence="1" id="KW-1133">Transmembrane helix</keyword>
<dbReference type="AlphaFoldDB" id="A0A9X2KX83"/>
<dbReference type="RefSeq" id="WP_241550533.1">
    <property type="nucleotide sequence ID" value="NZ_JANCNS010000001.1"/>
</dbReference>
<dbReference type="Gene3D" id="2.60.40.3140">
    <property type="match status" value="1"/>
</dbReference>
<feature type="transmembrane region" description="Helical" evidence="1">
    <location>
        <begin position="737"/>
        <end position="764"/>
    </location>
</feature>
<evidence type="ECO:0000256" key="1">
    <source>
        <dbReference type="SAM" id="Phobius"/>
    </source>
</evidence>
<feature type="domain" description="DUF3857" evidence="2">
    <location>
        <begin position="66"/>
        <end position="228"/>
    </location>
</feature>
<dbReference type="Pfam" id="PF10754">
    <property type="entry name" value="DUF2569"/>
    <property type="match status" value="1"/>
</dbReference>
<feature type="transmembrane region" description="Helical" evidence="1">
    <location>
        <begin position="653"/>
        <end position="676"/>
    </location>
</feature>
<dbReference type="EMBL" id="JANCNS010000001">
    <property type="protein sequence ID" value="MCP9198526.1"/>
    <property type="molecule type" value="Genomic_DNA"/>
</dbReference>
<dbReference type="Proteomes" id="UP001155280">
    <property type="component" value="Unassembled WGS sequence"/>
</dbReference>
<reference evidence="3" key="1">
    <citation type="submission" date="2022-07" db="EMBL/GenBank/DDBJ databases">
        <title>Gramela sediminis sp. nov., isolated from deep-sea sediment of the Indian Ocean.</title>
        <authorList>
            <person name="Shi H."/>
        </authorList>
    </citation>
    <scope>NUCLEOTIDE SEQUENCE</scope>
    <source>
        <strain evidence="3">GC03-9</strain>
    </source>
</reference>
<accession>A0A9X2KX83</accession>
<evidence type="ECO:0000313" key="3">
    <source>
        <dbReference type="EMBL" id="MCP9198526.1"/>
    </source>
</evidence>
<name>A0A9X2KX83_9FLAO</name>
<dbReference type="Gene3D" id="2.60.120.1130">
    <property type="match status" value="1"/>
</dbReference>
<dbReference type="InterPro" id="IPR024618">
    <property type="entry name" value="DUF3857"/>
</dbReference>
<gene>
    <name evidence="3" type="ORF">MKO06_01310</name>
</gene>
<keyword evidence="4" id="KW-1185">Reference proteome</keyword>
<feature type="transmembrane region" description="Helical" evidence="1">
    <location>
        <begin position="808"/>
        <end position="830"/>
    </location>
</feature>
<dbReference type="Pfam" id="PF12969">
    <property type="entry name" value="DUF3857"/>
    <property type="match status" value="1"/>
</dbReference>
<proteinExistence type="predicted"/>
<comment type="caution">
    <text evidence="3">The sequence shown here is derived from an EMBL/GenBank/DDBJ whole genome shotgun (WGS) entry which is preliminary data.</text>
</comment>
<feature type="transmembrane region" description="Helical" evidence="1">
    <location>
        <begin position="697"/>
        <end position="717"/>
    </location>
</feature>
<feature type="transmembrane region" description="Helical" evidence="1">
    <location>
        <begin position="776"/>
        <end position="796"/>
    </location>
</feature>